<evidence type="ECO:0000256" key="5">
    <source>
        <dbReference type="ARBA" id="ARBA00022989"/>
    </source>
</evidence>
<evidence type="ECO:0000256" key="4">
    <source>
        <dbReference type="ARBA" id="ARBA00022692"/>
    </source>
</evidence>
<proteinExistence type="inferred from homology"/>
<sequence>MDLLKSKTPAVINEELLANVNWSTPSKIWLGSLFAILAACLFYYYLQLRDGLGVTGLSDFVSWGIYISNFVFFVAASLIGMLISSVMGLLGVKWIKPIARISEIIAVAFAMVAGLVIITDMGRPDRLHHVFMYGRIQSPIVWDIAVVMTYVTLSLLLLYLPLIPDMNLCEKNTSGLPRIQRKLYKILSLGWADKPEQFKLVKKYMRLLMVLIIPVALAIHTVTSWLFAMTLRAGWDSPIFGPYFVSGAFVAGCAAVIIAMYFYQKSFKLHHYITDVHFDKMGKLLVLVSLVYVYFNINEVIVPAYKFKGGDAEHLKSMLYGHDALLYWIVQVGGLIIPFVLLLLPAMRKPLPATIISVAVLAGAWFKRYLIVVPVQQHPYFPIQNVPEKFMHYSPTMPEIAITVGSFVLVLIIMTLLSKLFPVVPIWEMKEEIEQESGSKLSNN</sequence>
<feature type="transmembrane region" description="Helical" evidence="7">
    <location>
        <begin position="66"/>
        <end position="92"/>
    </location>
</feature>
<organism evidence="8 9">
    <name type="scientific">Saccharicrinis carchari</name>
    <dbReference type="NCBI Taxonomy" id="1168039"/>
    <lineage>
        <taxon>Bacteria</taxon>
        <taxon>Pseudomonadati</taxon>
        <taxon>Bacteroidota</taxon>
        <taxon>Bacteroidia</taxon>
        <taxon>Marinilabiliales</taxon>
        <taxon>Marinilabiliaceae</taxon>
        <taxon>Saccharicrinis</taxon>
    </lineage>
</organism>
<feature type="transmembrane region" description="Helical" evidence="7">
    <location>
        <begin position="207"/>
        <end position="228"/>
    </location>
</feature>
<evidence type="ECO:0000256" key="3">
    <source>
        <dbReference type="ARBA" id="ARBA00022475"/>
    </source>
</evidence>
<accession>A0A521F3K5</accession>
<dbReference type="Pfam" id="PF03916">
    <property type="entry name" value="NrfD"/>
    <property type="match status" value="1"/>
</dbReference>
<feature type="transmembrane region" description="Helical" evidence="7">
    <location>
        <begin position="240"/>
        <end position="263"/>
    </location>
</feature>
<comment type="subcellular location">
    <subcellularLocation>
        <location evidence="1">Cell membrane</location>
        <topology evidence="1">Multi-pass membrane protein</topology>
    </subcellularLocation>
</comment>
<gene>
    <name evidence="8" type="ORF">SAMN06265379_11351</name>
</gene>
<dbReference type="RefSeq" id="WP_142534673.1">
    <property type="nucleotide sequence ID" value="NZ_FXTB01000013.1"/>
</dbReference>
<feature type="transmembrane region" description="Helical" evidence="7">
    <location>
        <begin position="104"/>
        <end position="121"/>
    </location>
</feature>
<evidence type="ECO:0000256" key="7">
    <source>
        <dbReference type="SAM" id="Phobius"/>
    </source>
</evidence>
<evidence type="ECO:0000256" key="6">
    <source>
        <dbReference type="ARBA" id="ARBA00023136"/>
    </source>
</evidence>
<keyword evidence="5 7" id="KW-1133">Transmembrane helix</keyword>
<dbReference type="PANTHER" id="PTHR43044">
    <property type="match status" value="1"/>
</dbReference>
<dbReference type="EMBL" id="FXTB01000013">
    <property type="protein sequence ID" value="SMO90201.1"/>
    <property type="molecule type" value="Genomic_DNA"/>
</dbReference>
<dbReference type="Gene3D" id="1.20.1630.10">
    <property type="entry name" value="Formate dehydrogenase/DMSO reductase domain"/>
    <property type="match status" value="1"/>
</dbReference>
<feature type="transmembrane region" description="Helical" evidence="7">
    <location>
        <begin position="325"/>
        <end position="344"/>
    </location>
</feature>
<protein>
    <submittedName>
        <fullName evidence="8">Prokaryotic molybdopterin-containing oxidoreductase family, membrane subunit</fullName>
    </submittedName>
</protein>
<feature type="transmembrane region" description="Helical" evidence="7">
    <location>
        <begin position="351"/>
        <end position="371"/>
    </location>
</feature>
<evidence type="ECO:0000256" key="1">
    <source>
        <dbReference type="ARBA" id="ARBA00004651"/>
    </source>
</evidence>
<dbReference type="PANTHER" id="PTHR43044:SF2">
    <property type="entry name" value="POLYSULPHIDE REDUCTASE NRFD"/>
    <property type="match status" value="1"/>
</dbReference>
<evidence type="ECO:0000313" key="8">
    <source>
        <dbReference type="EMBL" id="SMO90201.1"/>
    </source>
</evidence>
<dbReference type="GO" id="GO:0005886">
    <property type="term" value="C:plasma membrane"/>
    <property type="evidence" value="ECO:0007669"/>
    <property type="project" value="UniProtKB-SubCell"/>
</dbReference>
<feature type="transmembrane region" description="Helical" evidence="7">
    <location>
        <begin position="28"/>
        <end position="46"/>
    </location>
</feature>
<keyword evidence="9" id="KW-1185">Reference proteome</keyword>
<feature type="transmembrane region" description="Helical" evidence="7">
    <location>
        <begin position="400"/>
        <end position="421"/>
    </location>
</feature>
<evidence type="ECO:0000256" key="2">
    <source>
        <dbReference type="ARBA" id="ARBA00008929"/>
    </source>
</evidence>
<dbReference type="OrthoDB" id="9806499at2"/>
<name>A0A521F3K5_SACCC</name>
<dbReference type="Proteomes" id="UP000319040">
    <property type="component" value="Unassembled WGS sequence"/>
</dbReference>
<comment type="similarity">
    <text evidence="2">Belongs to the NrfD family.</text>
</comment>
<evidence type="ECO:0000313" key="9">
    <source>
        <dbReference type="Proteomes" id="UP000319040"/>
    </source>
</evidence>
<feature type="transmembrane region" description="Helical" evidence="7">
    <location>
        <begin position="141"/>
        <end position="162"/>
    </location>
</feature>
<keyword evidence="4 7" id="KW-0812">Transmembrane</keyword>
<dbReference type="InterPro" id="IPR005614">
    <property type="entry name" value="NrfD-like"/>
</dbReference>
<feature type="transmembrane region" description="Helical" evidence="7">
    <location>
        <begin position="284"/>
        <end position="305"/>
    </location>
</feature>
<keyword evidence="3" id="KW-1003">Cell membrane</keyword>
<dbReference type="AlphaFoldDB" id="A0A521F3K5"/>
<keyword evidence="6 7" id="KW-0472">Membrane</keyword>
<reference evidence="8 9" key="1">
    <citation type="submission" date="2017-05" db="EMBL/GenBank/DDBJ databases">
        <authorList>
            <person name="Varghese N."/>
            <person name="Submissions S."/>
        </authorList>
    </citation>
    <scope>NUCLEOTIDE SEQUENCE [LARGE SCALE GENOMIC DNA]</scope>
    <source>
        <strain evidence="8 9">DSM 27040</strain>
    </source>
</reference>